<proteinExistence type="predicted"/>
<comment type="caution">
    <text evidence="1">The sequence shown here is derived from an EMBL/GenBank/DDBJ whole genome shotgun (WGS) entry which is preliminary data.</text>
</comment>
<dbReference type="EMBL" id="JAVFHQ010000074">
    <property type="protein sequence ID" value="KAK4540126.1"/>
    <property type="molecule type" value="Genomic_DNA"/>
</dbReference>
<evidence type="ECO:0000313" key="1">
    <source>
        <dbReference type="EMBL" id="KAK4540126.1"/>
    </source>
</evidence>
<dbReference type="Proteomes" id="UP001324427">
    <property type="component" value="Unassembled WGS sequence"/>
</dbReference>
<keyword evidence="2" id="KW-1185">Reference proteome</keyword>
<protein>
    <submittedName>
        <fullName evidence="1">Uncharacterized protein</fullName>
    </submittedName>
</protein>
<dbReference type="AlphaFoldDB" id="A0AAV9J570"/>
<reference evidence="1 2" key="1">
    <citation type="submission" date="2021-11" db="EMBL/GenBank/DDBJ databases">
        <title>Black yeast isolated from Biological Soil Crust.</title>
        <authorList>
            <person name="Kurbessoian T."/>
        </authorList>
    </citation>
    <scope>NUCLEOTIDE SEQUENCE [LARGE SCALE GENOMIC DNA]</scope>
    <source>
        <strain evidence="1 2">CCFEE 5522</strain>
    </source>
</reference>
<gene>
    <name evidence="1" type="ORF">LTR36_009791</name>
</gene>
<accession>A0AAV9J570</accession>
<organism evidence="1 2">
    <name type="scientific">Oleoguttula mirabilis</name>
    <dbReference type="NCBI Taxonomy" id="1507867"/>
    <lineage>
        <taxon>Eukaryota</taxon>
        <taxon>Fungi</taxon>
        <taxon>Dikarya</taxon>
        <taxon>Ascomycota</taxon>
        <taxon>Pezizomycotina</taxon>
        <taxon>Dothideomycetes</taxon>
        <taxon>Dothideomycetidae</taxon>
        <taxon>Mycosphaerellales</taxon>
        <taxon>Teratosphaeriaceae</taxon>
        <taxon>Oleoguttula</taxon>
    </lineage>
</organism>
<name>A0AAV9J570_9PEZI</name>
<sequence>MKAGRVKAGRKDARKIQSSLKKCVTGSGAAEKGVVAAIGQTISGHMVNDGYVFSKDEEDGWETGFLALLGIKASSQPKLFGGVCSRIHYDFWSRELEN</sequence>
<evidence type="ECO:0000313" key="2">
    <source>
        <dbReference type="Proteomes" id="UP001324427"/>
    </source>
</evidence>